<dbReference type="PATRIC" id="fig|29343.3.peg.306"/>
<accession>A0A078KQN3</accession>
<reference evidence="14" key="1">
    <citation type="submission" date="2014-07" db="EMBL/GenBank/DDBJ databases">
        <authorList>
            <person name="Wibberg D."/>
        </authorList>
    </citation>
    <scope>NUCLEOTIDE SEQUENCE [LARGE SCALE GENOMIC DNA]</scope>
    <source>
        <strain evidence="14">DG5</strain>
    </source>
</reference>
<dbReference type="GO" id="GO:0043565">
    <property type="term" value="F:sequence-specific DNA binding"/>
    <property type="evidence" value="ECO:0007669"/>
    <property type="project" value="InterPro"/>
</dbReference>
<dbReference type="Proteomes" id="UP000032431">
    <property type="component" value="Chromosome I"/>
</dbReference>
<keyword evidence="3" id="KW-0963">Cytoplasm</keyword>
<dbReference type="Pfam" id="PF00072">
    <property type="entry name" value="Response_reg"/>
    <property type="match status" value="1"/>
</dbReference>
<dbReference type="SUPFAM" id="SSF52172">
    <property type="entry name" value="CheY-like"/>
    <property type="match status" value="1"/>
</dbReference>
<keyword evidence="7" id="KW-0238">DNA-binding</keyword>
<dbReference type="InterPro" id="IPR011006">
    <property type="entry name" value="CheY-like_superfamily"/>
</dbReference>
<dbReference type="SUPFAM" id="SSF46689">
    <property type="entry name" value="Homeodomain-like"/>
    <property type="match status" value="2"/>
</dbReference>
<evidence type="ECO:0000313" key="13">
    <source>
        <dbReference type="EMBL" id="CDZ23435.1"/>
    </source>
</evidence>
<dbReference type="EMBL" id="LM995447">
    <property type="protein sequence ID" value="CDZ23435.1"/>
    <property type="molecule type" value="Genomic_DNA"/>
</dbReference>
<keyword evidence="14" id="KW-1185">Reference proteome</keyword>
<dbReference type="Pfam" id="PF12833">
    <property type="entry name" value="HTH_18"/>
    <property type="match status" value="1"/>
</dbReference>
<evidence type="ECO:0000256" key="9">
    <source>
        <dbReference type="ARBA" id="ARBA00024867"/>
    </source>
</evidence>
<evidence type="ECO:0000259" key="12">
    <source>
        <dbReference type="PROSITE" id="PS50110"/>
    </source>
</evidence>
<comment type="function">
    <text evidence="9">May play the central regulatory role in sporulation. It may be an element of the effector pathway responsible for the activation of sporulation genes in response to nutritional stress. Spo0A may act in concert with spo0H (a sigma factor) to control the expression of some genes that are critical to the sporulation process.</text>
</comment>
<dbReference type="GO" id="GO:0000160">
    <property type="term" value="P:phosphorelay signal transduction system"/>
    <property type="evidence" value="ECO:0007669"/>
    <property type="project" value="UniProtKB-KW"/>
</dbReference>
<dbReference type="OrthoDB" id="9794370at2"/>
<dbReference type="InterPro" id="IPR018060">
    <property type="entry name" value="HTH_AraC"/>
</dbReference>
<keyword evidence="8" id="KW-0804">Transcription</keyword>
<keyword evidence="4 10" id="KW-0597">Phosphoprotein</keyword>
<dbReference type="InterPro" id="IPR051552">
    <property type="entry name" value="HptR"/>
</dbReference>
<dbReference type="AlphaFoldDB" id="A0A078KQN3"/>
<dbReference type="SMART" id="SM00342">
    <property type="entry name" value="HTH_ARAC"/>
    <property type="match status" value="1"/>
</dbReference>
<evidence type="ECO:0000256" key="3">
    <source>
        <dbReference type="ARBA" id="ARBA00022490"/>
    </source>
</evidence>
<dbReference type="CDD" id="cd17536">
    <property type="entry name" value="REC_YesN-like"/>
    <property type="match status" value="1"/>
</dbReference>
<evidence type="ECO:0000259" key="11">
    <source>
        <dbReference type="PROSITE" id="PS01124"/>
    </source>
</evidence>
<dbReference type="PROSITE" id="PS01124">
    <property type="entry name" value="HTH_ARAC_FAMILY_2"/>
    <property type="match status" value="1"/>
</dbReference>
<dbReference type="SMART" id="SM00448">
    <property type="entry name" value="REC"/>
    <property type="match status" value="1"/>
</dbReference>
<evidence type="ECO:0000256" key="5">
    <source>
        <dbReference type="ARBA" id="ARBA00023012"/>
    </source>
</evidence>
<dbReference type="InterPro" id="IPR001789">
    <property type="entry name" value="Sig_transdc_resp-reg_receiver"/>
</dbReference>
<evidence type="ECO:0000256" key="4">
    <source>
        <dbReference type="ARBA" id="ARBA00022553"/>
    </source>
</evidence>
<feature type="domain" description="Response regulatory" evidence="12">
    <location>
        <begin position="3"/>
        <end position="120"/>
    </location>
</feature>
<name>A0A078KQN3_9FIRM</name>
<feature type="modified residue" description="4-aspartylphosphate" evidence="10">
    <location>
        <position position="55"/>
    </location>
</feature>
<dbReference type="PANTHER" id="PTHR42713">
    <property type="entry name" value="HISTIDINE KINASE-RELATED"/>
    <property type="match status" value="1"/>
</dbReference>
<dbReference type="GO" id="GO:0005737">
    <property type="term" value="C:cytoplasm"/>
    <property type="evidence" value="ECO:0007669"/>
    <property type="project" value="UniProtKB-SubCell"/>
</dbReference>
<dbReference type="PANTHER" id="PTHR42713:SF3">
    <property type="entry name" value="TRANSCRIPTIONAL REGULATORY PROTEIN HPTR"/>
    <property type="match status" value="1"/>
</dbReference>
<dbReference type="KEGG" id="ccel:CCDG5_0292"/>
<gene>
    <name evidence="13" type="ORF">CCDG5_0292</name>
</gene>
<proteinExistence type="predicted"/>
<dbReference type="Gene3D" id="1.10.10.60">
    <property type="entry name" value="Homeodomain-like"/>
    <property type="match status" value="2"/>
</dbReference>
<dbReference type="PROSITE" id="PS50110">
    <property type="entry name" value="RESPONSE_REGULATORY"/>
    <property type="match status" value="1"/>
</dbReference>
<evidence type="ECO:0000256" key="2">
    <source>
        <dbReference type="ARBA" id="ARBA00018672"/>
    </source>
</evidence>
<keyword evidence="6" id="KW-0805">Transcription regulation</keyword>
<evidence type="ECO:0000256" key="7">
    <source>
        <dbReference type="ARBA" id="ARBA00023125"/>
    </source>
</evidence>
<dbReference type="STRING" id="29343.CCDG5_0292"/>
<evidence type="ECO:0000256" key="8">
    <source>
        <dbReference type="ARBA" id="ARBA00023163"/>
    </source>
</evidence>
<sequence>MFKVLIIDDEPIIRKGIRNIVNWDNYDCEVCGEAGDGLAGKKMIESERPDIIITDIRMPEVDGLTMIGEIKEIIPDSKIIILTGYRDFDYAQEAIKLGAFDYILKPTKIEELNAVIARAVKELRFKYNKAAEIQKLRRIYEKNLPFIKEKLLFNMIYGTFSDTDGTIQQAEALGMKIKRFILGIVENDDNGEIKNGSDAEDEKQVQESQLYQFGIISTLEEVFSDRFTVLCVSISRRRVAFVLILKDGDNVEQNFINSKCTYLQNIIQNCFGFTISVAISTQGDGYKQLPEKLKECKEALEHKFYLGANCVIFYSDLGTFFKYTDYSELNDRQKELIDNVKAGNPEASSKSLALLFDCINRLGNSDKDYIKNFYFNTISLINSIRVSLVSGEKPKDEGTLASLYKMIEKCDNISDLNAILENAVNQTVTKVHEYNNNNMKLLLRRAVDFLDKHYMEQITLNQVAEKLYVSNFYLSRMFKKELGINFIDYLNELRINKAKDLLTDTKYKTYEVAEAVGVPNSHYFSKLFRKYTGMTASEYRESAMQKSQK</sequence>
<dbReference type="HOGENOM" id="CLU_000445_5_0_9"/>
<dbReference type="GO" id="GO:0003700">
    <property type="term" value="F:DNA-binding transcription factor activity"/>
    <property type="evidence" value="ECO:0007669"/>
    <property type="project" value="InterPro"/>
</dbReference>
<evidence type="ECO:0000256" key="6">
    <source>
        <dbReference type="ARBA" id="ARBA00023015"/>
    </source>
</evidence>
<organism evidence="13 14">
    <name type="scientific">[Clostridium] cellulosi</name>
    <dbReference type="NCBI Taxonomy" id="29343"/>
    <lineage>
        <taxon>Bacteria</taxon>
        <taxon>Bacillati</taxon>
        <taxon>Bacillota</taxon>
        <taxon>Clostridia</taxon>
        <taxon>Eubacteriales</taxon>
        <taxon>Oscillospiraceae</taxon>
        <taxon>Oscillospiraceae incertae sedis</taxon>
    </lineage>
</organism>
<dbReference type="Gene3D" id="3.40.50.2300">
    <property type="match status" value="1"/>
</dbReference>
<protein>
    <recommendedName>
        <fullName evidence="2">Stage 0 sporulation protein A homolog</fullName>
    </recommendedName>
</protein>
<evidence type="ECO:0000256" key="1">
    <source>
        <dbReference type="ARBA" id="ARBA00004496"/>
    </source>
</evidence>
<dbReference type="InterPro" id="IPR009057">
    <property type="entry name" value="Homeodomain-like_sf"/>
</dbReference>
<evidence type="ECO:0000313" key="14">
    <source>
        <dbReference type="Proteomes" id="UP000032431"/>
    </source>
</evidence>
<keyword evidence="5" id="KW-0902">Two-component regulatory system</keyword>
<evidence type="ECO:0000256" key="10">
    <source>
        <dbReference type="PROSITE-ProRule" id="PRU00169"/>
    </source>
</evidence>
<feature type="domain" description="HTH araC/xylS-type" evidence="11">
    <location>
        <begin position="444"/>
        <end position="542"/>
    </location>
</feature>
<comment type="subcellular location">
    <subcellularLocation>
        <location evidence="1">Cytoplasm</location>
    </subcellularLocation>
</comment>